<evidence type="ECO:0000313" key="1">
    <source>
        <dbReference type="EMBL" id="NWL48708.1"/>
    </source>
</evidence>
<comment type="caution">
    <text evidence="1">The sequence shown here is derived from an EMBL/GenBank/DDBJ whole genome shotgun (WGS) entry which is preliminary data.</text>
</comment>
<name>A0ABD6N496_9PSED</name>
<dbReference type="Proteomes" id="UP000704738">
    <property type="component" value="Unassembled WGS sequence"/>
</dbReference>
<dbReference type="AlphaFoldDB" id="A0ABD6N496"/>
<accession>A0ABD6N496</accession>
<organism evidence="1 2">
    <name type="scientific">Pseudomonas hunanensis</name>
    <dbReference type="NCBI Taxonomy" id="1247546"/>
    <lineage>
        <taxon>Bacteria</taxon>
        <taxon>Pseudomonadati</taxon>
        <taxon>Pseudomonadota</taxon>
        <taxon>Gammaproteobacteria</taxon>
        <taxon>Pseudomonadales</taxon>
        <taxon>Pseudomonadaceae</taxon>
        <taxon>Pseudomonas</taxon>
    </lineage>
</organism>
<proteinExistence type="predicted"/>
<gene>
    <name evidence="1" type="ORF">DM819_23295</name>
</gene>
<reference evidence="1 2" key="1">
    <citation type="submission" date="2018-06" db="EMBL/GenBank/DDBJ databases">
        <title>Bacteria isolated from soil of Wuhan.</title>
        <authorList>
            <person name="Xiang W."/>
            <person name="Huang C."/>
        </authorList>
    </citation>
    <scope>NUCLEOTIDE SEQUENCE [LARGE SCALE GENOMIC DNA]</scope>
    <source>
        <strain evidence="2">xwS4</strain>
    </source>
</reference>
<dbReference type="RefSeq" id="WP_179053366.1">
    <property type="nucleotide sequence ID" value="NZ_QJRE01000115.1"/>
</dbReference>
<evidence type="ECO:0000313" key="2">
    <source>
        <dbReference type="Proteomes" id="UP000704738"/>
    </source>
</evidence>
<sequence length="198" mass="21853">MSQSIFLSASVPQHGREFYDTAHPYQIHTAVRSLLLLTLGRRQIVFGGHPSITPMVYSACLHFGLSDIRCATIYQSQFFKDEFPLENAEFADVRLIPAEATIPESVAMMRRKMFSENQFSAGIFIGGMKGILDEYALFRGAFPDAKVIAVRAGGGATATLPQSSEDPAVQSLELSRDFFSLYSTVLGIDPRADRDFTS</sequence>
<dbReference type="Pfam" id="PF18180">
    <property type="entry name" value="LD_cluster3"/>
    <property type="match status" value="1"/>
</dbReference>
<dbReference type="InterPro" id="IPR041197">
    <property type="entry name" value="LD_cluster3"/>
</dbReference>
<dbReference type="EMBL" id="QJRE01000115">
    <property type="protein sequence ID" value="NWL48708.1"/>
    <property type="molecule type" value="Genomic_DNA"/>
</dbReference>
<protein>
    <submittedName>
        <fullName evidence="1">Uncharacterized protein</fullName>
    </submittedName>
</protein>